<feature type="region of interest" description="Disordered" evidence="1">
    <location>
        <begin position="94"/>
        <end position="124"/>
    </location>
</feature>
<dbReference type="AlphaFoldDB" id="A0A1D1Y209"/>
<organism evidence="2">
    <name type="scientific">Anthurium amnicola</name>
    <dbReference type="NCBI Taxonomy" id="1678845"/>
    <lineage>
        <taxon>Eukaryota</taxon>
        <taxon>Viridiplantae</taxon>
        <taxon>Streptophyta</taxon>
        <taxon>Embryophyta</taxon>
        <taxon>Tracheophyta</taxon>
        <taxon>Spermatophyta</taxon>
        <taxon>Magnoliopsida</taxon>
        <taxon>Liliopsida</taxon>
        <taxon>Araceae</taxon>
        <taxon>Pothoideae</taxon>
        <taxon>Potheae</taxon>
        <taxon>Anthurium</taxon>
    </lineage>
</organism>
<evidence type="ECO:0000313" key="2">
    <source>
        <dbReference type="EMBL" id="JAT48674.1"/>
    </source>
</evidence>
<reference evidence="2" key="1">
    <citation type="submission" date="2015-07" db="EMBL/GenBank/DDBJ databases">
        <title>Transcriptome Assembly of Anthurium amnicola.</title>
        <authorList>
            <person name="Suzuki J."/>
        </authorList>
    </citation>
    <scope>NUCLEOTIDE SEQUENCE</scope>
</reference>
<accession>A0A1D1Y209</accession>
<protein>
    <submittedName>
        <fullName evidence="2">Uncharacterized protein</fullName>
    </submittedName>
</protein>
<feature type="non-terminal residue" evidence="2">
    <location>
        <position position="1"/>
    </location>
</feature>
<proteinExistence type="predicted"/>
<name>A0A1D1Y209_9ARAE</name>
<feature type="compositionally biased region" description="Basic and acidic residues" evidence="1">
    <location>
        <begin position="111"/>
        <end position="120"/>
    </location>
</feature>
<sequence>HDLSKQCGGGGKKGKEMDDPWFPLDGGFFSSAALAVPIIRPLRRPCLGSSPSRTPWCGAGSNSTTTPPIPLQSVLVARLWRSRPEIYSEGLEFGGTRHLPAPTARSPLEAPNHHSPDDTSKSQSIGRFSSLWGCMLLL</sequence>
<gene>
    <name evidence="2" type="ORF">g.65713</name>
</gene>
<evidence type="ECO:0000256" key="1">
    <source>
        <dbReference type="SAM" id="MobiDB-lite"/>
    </source>
</evidence>
<dbReference type="EMBL" id="GDJX01019262">
    <property type="protein sequence ID" value="JAT48674.1"/>
    <property type="molecule type" value="Transcribed_RNA"/>
</dbReference>